<name>A0A645CEP8_9ZZZZ</name>
<accession>A0A645CEP8</accession>
<dbReference type="AlphaFoldDB" id="A0A645CEP8"/>
<proteinExistence type="predicted"/>
<protein>
    <submittedName>
        <fullName evidence="1">Uncharacterized protein</fullName>
    </submittedName>
</protein>
<reference evidence="1" key="1">
    <citation type="submission" date="2019-08" db="EMBL/GenBank/DDBJ databases">
        <authorList>
            <person name="Kucharzyk K."/>
            <person name="Murdoch R.W."/>
            <person name="Higgins S."/>
            <person name="Loffler F."/>
        </authorList>
    </citation>
    <scope>NUCLEOTIDE SEQUENCE</scope>
</reference>
<sequence>MVQVVRIASRSGGHNAVNRLNAAEIKVFRDQSALGDGCHEARIQKGERRGAHIPFTVVCRHKDLFHRRGGILQIVGIRAIVICAVIDGACPAVGG</sequence>
<gene>
    <name evidence="1" type="ORF">SDC9_122367</name>
</gene>
<dbReference type="EMBL" id="VSSQ01026585">
    <property type="protein sequence ID" value="MPM75375.1"/>
    <property type="molecule type" value="Genomic_DNA"/>
</dbReference>
<organism evidence="1">
    <name type="scientific">bioreactor metagenome</name>
    <dbReference type="NCBI Taxonomy" id="1076179"/>
    <lineage>
        <taxon>unclassified sequences</taxon>
        <taxon>metagenomes</taxon>
        <taxon>ecological metagenomes</taxon>
    </lineage>
</organism>
<comment type="caution">
    <text evidence="1">The sequence shown here is derived from an EMBL/GenBank/DDBJ whole genome shotgun (WGS) entry which is preliminary data.</text>
</comment>
<evidence type="ECO:0000313" key="1">
    <source>
        <dbReference type="EMBL" id="MPM75375.1"/>
    </source>
</evidence>